<evidence type="ECO:0000313" key="2">
    <source>
        <dbReference type="Proteomes" id="UP001497482"/>
    </source>
</evidence>
<dbReference type="EMBL" id="OZ035828">
    <property type="protein sequence ID" value="CAL1609826.1"/>
    <property type="molecule type" value="Genomic_DNA"/>
</dbReference>
<organism evidence="1 2">
    <name type="scientific">Knipowitschia caucasica</name>
    <name type="common">Caucasian dwarf goby</name>
    <name type="synonym">Pomatoschistus caucasicus</name>
    <dbReference type="NCBI Taxonomy" id="637954"/>
    <lineage>
        <taxon>Eukaryota</taxon>
        <taxon>Metazoa</taxon>
        <taxon>Chordata</taxon>
        <taxon>Craniata</taxon>
        <taxon>Vertebrata</taxon>
        <taxon>Euteleostomi</taxon>
        <taxon>Actinopterygii</taxon>
        <taxon>Neopterygii</taxon>
        <taxon>Teleostei</taxon>
        <taxon>Neoteleostei</taxon>
        <taxon>Acanthomorphata</taxon>
        <taxon>Gobiaria</taxon>
        <taxon>Gobiiformes</taxon>
        <taxon>Gobioidei</taxon>
        <taxon>Gobiidae</taxon>
        <taxon>Gobiinae</taxon>
        <taxon>Knipowitschia</taxon>
    </lineage>
</organism>
<proteinExistence type="predicted"/>
<evidence type="ECO:0000313" key="1">
    <source>
        <dbReference type="EMBL" id="CAL1609826.1"/>
    </source>
</evidence>
<name>A0AAV2M9K3_KNICA</name>
<sequence>MTASVPARASGVIYSCVNMAASVASQVAARRLRTAASKPALLDKLKNPHRSLIWSPSPLLTQRSKFTLKPHSSLLCPRSFCRRDLTPSLRHQPTSAAYVISLRHTYVTAYVSSPTSSAYVISLRHQPTSQPTSSAYVITYVTAYVISLRHQPTTYVISLRHQPTSSVISLRHRSYVISLRHQPTSSAYVISLRHQPTVVGYQRCN</sequence>
<protein>
    <submittedName>
        <fullName evidence="1">Uncharacterized protein</fullName>
    </submittedName>
</protein>
<reference evidence="1 2" key="1">
    <citation type="submission" date="2024-04" db="EMBL/GenBank/DDBJ databases">
        <authorList>
            <person name="Waldvogel A.-M."/>
            <person name="Schoenle A."/>
        </authorList>
    </citation>
    <scope>NUCLEOTIDE SEQUENCE [LARGE SCALE GENOMIC DNA]</scope>
</reference>
<accession>A0AAV2M9K3</accession>
<keyword evidence="2" id="KW-1185">Reference proteome</keyword>
<dbReference type="AlphaFoldDB" id="A0AAV2M9K3"/>
<gene>
    <name evidence="1" type="ORF">KC01_LOCUS36510</name>
</gene>
<dbReference type="Proteomes" id="UP001497482">
    <property type="component" value="Chromosome 6"/>
</dbReference>